<accession>A0A0T6LPP5</accession>
<evidence type="ECO:0000256" key="7">
    <source>
        <dbReference type="ARBA" id="ARBA00022837"/>
    </source>
</evidence>
<dbReference type="EMBL" id="LLZU01000035">
    <property type="protein sequence ID" value="KRV47874.1"/>
    <property type="molecule type" value="Genomic_DNA"/>
</dbReference>
<keyword evidence="7" id="KW-0106">Calcium</keyword>
<dbReference type="SMART" id="SM00607">
    <property type="entry name" value="FTP"/>
    <property type="match status" value="1"/>
</dbReference>
<dbReference type="OrthoDB" id="5526311at2"/>
<keyword evidence="13" id="KW-1185">Reference proteome</keyword>
<dbReference type="InterPro" id="IPR057739">
    <property type="entry name" value="Glyco_hydro_29_N"/>
</dbReference>
<dbReference type="Gene3D" id="3.20.20.80">
    <property type="entry name" value="Glycosidases"/>
    <property type="match status" value="1"/>
</dbReference>
<evidence type="ECO:0000256" key="6">
    <source>
        <dbReference type="ARBA" id="ARBA00022801"/>
    </source>
</evidence>
<evidence type="ECO:0000259" key="11">
    <source>
        <dbReference type="SMART" id="SM00607"/>
    </source>
</evidence>
<evidence type="ECO:0000313" key="13">
    <source>
        <dbReference type="Proteomes" id="UP000050867"/>
    </source>
</evidence>
<sequence>MRSMRTRLSVVIAALGLLAGGVTHAGAAPAASEVPPGSELRNLVFGASSTQSSTDYNGAAARAADGNRYGDFTGGSVTHTSQEAEPYWQTDLGASKRLDKVVVWNRTDCCVDRLSNFWVIASDTPITARSLEEARTRRGVTATRVAALSGPSVEVAFDRSARYLRIQLEGTDYLSLAEVEAFGDEVISPSARAQQWVQDNRFGMFLHYNMSTYVNKQWAEPTASPALFNPDALSPRQWARSMKDAGMTFGVLTAKHHDGFALWDSELSDHDVAASPYKDGNGDVIREYVDAMRAEGLKVGLYFSIWDRHNGDSTKVVQNQLRELLTEYGQIDYLWFDGWGWHVPYSQIPYQPVRDMIRRISPNTVVANNDHRGTLLTTDVIIYEVPVEGMPPATNARPIDASDTMDTNRTWFNTTSTGEPRSTADITDNLAKATAGNALFLLNVGPDKSGRIPQNYVERLKEVGAAS</sequence>
<dbReference type="InterPro" id="IPR006585">
    <property type="entry name" value="FTP1"/>
</dbReference>
<dbReference type="SUPFAM" id="SSF49785">
    <property type="entry name" value="Galactose-binding domain-like"/>
    <property type="match status" value="1"/>
</dbReference>
<evidence type="ECO:0000256" key="10">
    <source>
        <dbReference type="SAM" id="SignalP"/>
    </source>
</evidence>
<dbReference type="SUPFAM" id="SSF51445">
    <property type="entry name" value="(Trans)glycosidases"/>
    <property type="match status" value="1"/>
</dbReference>
<keyword evidence="5 10" id="KW-0732">Signal</keyword>
<evidence type="ECO:0000256" key="4">
    <source>
        <dbReference type="ARBA" id="ARBA00022723"/>
    </source>
</evidence>
<proteinExistence type="inferred from homology"/>
<dbReference type="AlphaFoldDB" id="A0A0T6LPP5"/>
<dbReference type="EC" id="3.2.1.51" evidence="3"/>
<dbReference type="InterPro" id="IPR017853">
    <property type="entry name" value="GH"/>
</dbReference>
<dbReference type="InterPro" id="IPR016286">
    <property type="entry name" value="FUC_metazoa-typ"/>
</dbReference>
<dbReference type="PANTHER" id="PTHR10030">
    <property type="entry name" value="ALPHA-L-FUCOSIDASE"/>
    <property type="match status" value="1"/>
</dbReference>
<organism evidence="12 13">
    <name type="scientific">Wenjunlia vitaminophila</name>
    <name type="common">Streptomyces vitaminophilus</name>
    <dbReference type="NCBI Taxonomy" id="76728"/>
    <lineage>
        <taxon>Bacteria</taxon>
        <taxon>Bacillati</taxon>
        <taxon>Actinomycetota</taxon>
        <taxon>Actinomycetes</taxon>
        <taxon>Kitasatosporales</taxon>
        <taxon>Streptomycetaceae</taxon>
        <taxon>Wenjunlia</taxon>
    </lineage>
</organism>
<dbReference type="GO" id="GO:0006004">
    <property type="term" value="P:fucose metabolic process"/>
    <property type="evidence" value="ECO:0007669"/>
    <property type="project" value="InterPro"/>
</dbReference>
<comment type="caution">
    <text evidence="12">The sequence shown here is derived from an EMBL/GenBank/DDBJ whole genome shotgun (WGS) entry which is preliminary data.</text>
</comment>
<feature type="domain" description="Fucolectin tachylectin-4 pentraxin-1" evidence="11">
    <location>
        <begin position="40"/>
        <end position="190"/>
    </location>
</feature>
<dbReference type="Proteomes" id="UP000050867">
    <property type="component" value="Unassembled WGS sequence"/>
</dbReference>
<dbReference type="Gene3D" id="2.60.120.260">
    <property type="entry name" value="Galactose-binding domain-like"/>
    <property type="match status" value="1"/>
</dbReference>
<keyword evidence="4" id="KW-0479">Metal-binding</keyword>
<evidence type="ECO:0000256" key="5">
    <source>
        <dbReference type="ARBA" id="ARBA00022729"/>
    </source>
</evidence>
<dbReference type="STRING" id="76728.AQ490_05810"/>
<evidence type="ECO:0000256" key="2">
    <source>
        <dbReference type="ARBA" id="ARBA00007951"/>
    </source>
</evidence>
<dbReference type="Pfam" id="PF22633">
    <property type="entry name" value="F5_F8_type_C_2"/>
    <property type="match status" value="1"/>
</dbReference>
<dbReference type="GO" id="GO:0016139">
    <property type="term" value="P:glycoside catabolic process"/>
    <property type="evidence" value="ECO:0007669"/>
    <property type="project" value="TreeGrafter"/>
</dbReference>
<keyword evidence="9" id="KW-0326">Glycosidase</keyword>
<keyword evidence="8" id="KW-1015">Disulfide bond</keyword>
<dbReference type="InterPro" id="IPR000933">
    <property type="entry name" value="Glyco_hydro_29"/>
</dbReference>
<dbReference type="SMART" id="SM00812">
    <property type="entry name" value="Alpha_L_fucos"/>
    <property type="match status" value="1"/>
</dbReference>
<keyword evidence="6 12" id="KW-0378">Hydrolase</keyword>
<evidence type="ECO:0000256" key="8">
    <source>
        <dbReference type="ARBA" id="ARBA00023157"/>
    </source>
</evidence>
<comment type="function">
    <text evidence="1">Alpha-L-fucosidase is responsible for hydrolyzing the alpha-1,6-linked fucose joined to the reducing-end N-acetylglucosamine of the carbohydrate moieties of glycoproteins.</text>
</comment>
<protein>
    <recommendedName>
        <fullName evidence="3">alpha-L-fucosidase</fullName>
        <ecNumber evidence="3">3.2.1.51</ecNumber>
    </recommendedName>
</protein>
<dbReference type="PRINTS" id="PR00741">
    <property type="entry name" value="GLHYDRLASE29"/>
</dbReference>
<gene>
    <name evidence="12" type="ORF">AQ490_05810</name>
</gene>
<comment type="similarity">
    <text evidence="2">Belongs to the glycosyl hydrolase 29 family.</text>
</comment>
<evidence type="ECO:0000256" key="9">
    <source>
        <dbReference type="ARBA" id="ARBA00023295"/>
    </source>
</evidence>
<dbReference type="PANTHER" id="PTHR10030:SF37">
    <property type="entry name" value="ALPHA-L-FUCOSIDASE-RELATED"/>
    <property type="match status" value="1"/>
</dbReference>
<dbReference type="Pfam" id="PF01120">
    <property type="entry name" value="Alpha_L_fucos"/>
    <property type="match status" value="1"/>
</dbReference>
<feature type="chain" id="PRO_5006670589" description="alpha-L-fucosidase" evidence="10">
    <location>
        <begin position="28"/>
        <end position="467"/>
    </location>
</feature>
<dbReference type="eggNOG" id="COG1470">
    <property type="taxonomic scope" value="Bacteria"/>
</dbReference>
<dbReference type="GO" id="GO:0046872">
    <property type="term" value="F:metal ion binding"/>
    <property type="evidence" value="ECO:0007669"/>
    <property type="project" value="UniProtKB-KW"/>
</dbReference>
<name>A0A0T6LPP5_WENVI</name>
<feature type="signal peptide" evidence="10">
    <location>
        <begin position="1"/>
        <end position="27"/>
    </location>
</feature>
<evidence type="ECO:0000256" key="3">
    <source>
        <dbReference type="ARBA" id="ARBA00012662"/>
    </source>
</evidence>
<dbReference type="GO" id="GO:0005764">
    <property type="term" value="C:lysosome"/>
    <property type="evidence" value="ECO:0007669"/>
    <property type="project" value="TreeGrafter"/>
</dbReference>
<dbReference type="eggNOG" id="COG3669">
    <property type="taxonomic scope" value="Bacteria"/>
</dbReference>
<dbReference type="InterPro" id="IPR008979">
    <property type="entry name" value="Galactose-bd-like_sf"/>
</dbReference>
<evidence type="ECO:0000256" key="1">
    <source>
        <dbReference type="ARBA" id="ARBA00004071"/>
    </source>
</evidence>
<evidence type="ECO:0000313" key="12">
    <source>
        <dbReference type="EMBL" id="KRV47874.1"/>
    </source>
</evidence>
<dbReference type="GO" id="GO:0004560">
    <property type="term" value="F:alpha-L-fucosidase activity"/>
    <property type="evidence" value="ECO:0007669"/>
    <property type="project" value="InterPro"/>
</dbReference>
<reference evidence="12 13" key="1">
    <citation type="submission" date="2015-10" db="EMBL/GenBank/DDBJ databases">
        <title>Draft genome sequence of pyrrolomycin-producing Streptomyces vitaminophilus.</title>
        <authorList>
            <person name="Graham D.E."/>
            <person name="Mahan K.M."/>
            <person name="Klingeman D.M."/>
            <person name="Hettich R.L."/>
            <person name="Parry R.J."/>
        </authorList>
    </citation>
    <scope>NUCLEOTIDE SEQUENCE [LARGE SCALE GENOMIC DNA]</scope>
    <source>
        <strain evidence="12 13">ATCC 31673</strain>
    </source>
</reference>